<keyword evidence="3" id="KW-0547">Nucleotide-binding</keyword>
<accession>A0ABP7VHN3</accession>
<dbReference type="Proteomes" id="UP001500683">
    <property type="component" value="Unassembled WGS sequence"/>
</dbReference>
<proteinExistence type="inferred from homology"/>
<evidence type="ECO:0000256" key="3">
    <source>
        <dbReference type="ARBA" id="ARBA00022741"/>
    </source>
</evidence>
<dbReference type="Pfam" id="PF17042">
    <property type="entry name" value="NBD_C"/>
    <property type="match status" value="1"/>
</dbReference>
<keyword evidence="6" id="KW-0119">Carbohydrate metabolism</keyword>
<keyword evidence="4 9" id="KW-0418">Kinase</keyword>
<organism evidence="9 10">
    <name type="scientific">Actinomadura miaoliensis</name>
    <dbReference type="NCBI Taxonomy" id="430685"/>
    <lineage>
        <taxon>Bacteria</taxon>
        <taxon>Bacillati</taxon>
        <taxon>Actinomycetota</taxon>
        <taxon>Actinomycetes</taxon>
        <taxon>Streptosporangiales</taxon>
        <taxon>Thermomonosporaceae</taxon>
        <taxon>Actinomadura</taxon>
    </lineage>
</organism>
<name>A0ABP7VHN3_9ACTN</name>
<evidence type="ECO:0000313" key="9">
    <source>
        <dbReference type="EMBL" id="GAA4067079.1"/>
    </source>
</evidence>
<dbReference type="EMBL" id="BAAAZG010000012">
    <property type="protein sequence ID" value="GAA4067079.1"/>
    <property type="molecule type" value="Genomic_DNA"/>
</dbReference>
<dbReference type="Gene3D" id="3.40.50.10840">
    <property type="entry name" value="Putative sugar-binding, N-terminal domain"/>
    <property type="match status" value="1"/>
</dbReference>
<dbReference type="InterPro" id="IPR010737">
    <property type="entry name" value="4-carb_acid_sugar_kinase_N"/>
</dbReference>
<evidence type="ECO:0000313" key="10">
    <source>
        <dbReference type="Proteomes" id="UP001500683"/>
    </source>
</evidence>
<gene>
    <name evidence="9" type="ORF">GCM10022214_22040</name>
</gene>
<dbReference type="GO" id="GO:0016301">
    <property type="term" value="F:kinase activity"/>
    <property type="evidence" value="ECO:0007669"/>
    <property type="project" value="UniProtKB-KW"/>
</dbReference>
<reference evidence="10" key="1">
    <citation type="journal article" date="2019" name="Int. J. Syst. Evol. Microbiol.">
        <title>The Global Catalogue of Microorganisms (GCM) 10K type strain sequencing project: providing services to taxonomists for standard genome sequencing and annotation.</title>
        <authorList>
            <consortium name="The Broad Institute Genomics Platform"/>
            <consortium name="The Broad Institute Genome Sequencing Center for Infectious Disease"/>
            <person name="Wu L."/>
            <person name="Ma J."/>
        </authorList>
    </citation>
    <scope>NUCLEOTIDE SEQUENCE [LARGE SCALE GENOMIC DNA]</scope>
    <source>
        <strain evidence="10">JCM 16702</strain>
    </source>
</reference>
<feature type="domain" description="Four-carbon acid sugar kinase N-terminal" evidence="7">
    <location>
        <begin position="7"/>
        <end position="216"/>
    </location>
</feature>
<keyword evidence="5" id="KW-0067">ATP-binding</keyword>
<sequence>MDAPGTLVVADDLTGAADAGMPFAARGLRTVVALGTVPPGAAVTVVDTDSRHADPATAAARVAGALRGRRPGAAVLKKVDSTLRGNLAAEIGALAGAVAGPVVFAPAFPATRRTVRDGVPYLDGLPLNETSAWAAEARPAPARVADALAPLPTAVIGLADVRGGHDGLRGLLARAGEQGRIAVCDAVTDDDLHAIVRAGAGLGAAWAGSAGLASALAAAQAPPAAIPAARPDVPGRAVAVIGSAGTVARAQARRLAEEFGRSMFIDVPDLLDAGPAGLARLAAAVPDGDVVIAPRPDGPPDPAVSRRLTEALAVVSAPAAAEAGLLVLTGGETARAVLTRCGLSALTLLAEVATGTVLSRAAVSPGAAAPETPGADAAPRSPYVITKAGGFGGPETLVHAVAAARALPAGRNPQ</sequence>
<dbReference type="SUPFAM" id="SSF142764">
    <property type="entry name" value="YgbK-like"/>
    <property type="match status" value="1"/>
</dbReference>
<evidence type="ECO:0000256" key="1">
    <source>
        <dbReference type="ARBA" id="ARBA00005715"/>
    </source>
</evidence>
<protein>
    <submittedName>
        <fullName evidence="9">Four-carbon acid sugar kinase family protein</fullName>
    </submittedName>
</protein>
<comment type="similarity">
    <text evidence="1">Belongs to the four-carbon acid sugar kinase family.</text>
</comment>
<keyword evidence="10" id="KW-1185">Reference proteome</keyword>
<evidence type="ECO:0000256" key="5">
    <source>
        <dbReference type="ARBA" id="ARBA00022840"/>
    </source>
</evidence>
<evidence type="ECO:0000259" key="7">
    <source>
        <dbReference type="Pfam" id="PF07005"/>
    </source>
</evidence>
<evidence type="ECO:0000256" key="6">
    <source>
        <dbReference type="ARBA" id="ARBA00023277"/>
    </source>
</evidence>
<keyword evidence="2" id="KW-0808">Transferase</keyword>
<comment type="caution">
    <text evidence="9">The sequence shown here is derived from an EMBL/GenBank/DDBJ whole genome shotgun (WGS) entry which is preliminary data.</text>
</comment>
<dbReference type="InterPro" id="IPR037051">
    <property type="entry name" value="4-carb_acid_sugar_kinase_N_sf"/>
</dbReference>
<dbReference type="InterPro" id="IPR042213">
    <property type="entry name" value="NBD_C_sf"/>
</dbReference>
<dbReference type="Pfam" id="PF07005">
    <property type="entry name" value="SBD_N"/>
    <property type="match status" value="1"/>
</dbReference>
<feature type="domain" description="Four-carbon acid sugar kinase nucleotide binding" evidence="8">
    <location>
        <begin position="238"/>
        <end position="397"/>
    </location>
</feature>
<evidence type="ECO:0000256" key="4">
    <source>
        <dbReference type="ARBA" id="ARBA00022777"/>
    </source>
</evidence>
<evidence type="ECO:0000256" key="2">
    <source>
        <dbReference type="ARBA" id="ARBA00022679"/>
    </source>
</evidence>
<dbReference type="InterPro" id="IPR031475">
    <property type="entry name" value="NBD_C"/>
</dbReference>
<evidence type="ECO:0000259" key="8">
    <source>
        <dbReference type="Pfam" id="PF17042"/>
    </source>
</evidence>
<dbReference type="Gene3D" id="3.40.980.20">
    <property type="entry name" value="Four-carbon acid sugar kinase, nucleotide binding domain"/>
    <property type="match status" value="1"/>
</dbReference>